<dbReference type="CDD" id="cd05233">
    <property type="entry name" value="SDR_c"/>
    <property type="match status" value="1"/>
</dbReference>
<sequence length="258" mass="25796">MNSDLAHRTALVTGATAGIGRATALALAERGADVIVHGRDAERAAGTVARITALGGTARFEPADLSDPADVTRLAERAGDVDILVNNAGIFRFARTADTDQATFDAHVDVNLRAPYLLVQALTPGMAQRGRGAIVSISSGAATTPGTGTGIYGATKAALESLTRVWAAEFGPAGVRVNAVAAGPTRTEGTAAYGDAFEAAGKSVALQRLASADEIAAAVVFLCSEAAGYVNGHTLAALGGMPALGQGSPDGRSPAGTA</sequence>
<dbReference type="Proteomes" id="UP001499967">
    <property type="component" value="Unassembled WGS sequence"/>
</dbReference>
<name>A0ABN1Q073_9PSEU</name>
<dbReference type="InterPro" id="IPR050259">
    <property type="entry name" value="SDR"/>
</dbReference>
<dbReference type="PANTHER" id="PTHR42879">
    <property type="entry name" value="3-OXOACYL-(ACYL-CARRIER-PROTEIN) REDUCTASE"/>
    <property type="match status" value="1"/>
</dbReference>
<dbReference type="SUPFAM" id="SSF51735">
    <property type="entry name" value="NAD(P)-binding Rossmann-fold domains"/>
    <property type="match status" value="1"/>
</dbReference>
<dbReference type="InterPro" id="IPR036291">
    <property type="entry name" value="NAD(P)-bd_dom_sf"/>
</dbReference>
<proteinExistence type="inferred from homology"/>
<organism evidence="2 3">
    <name type="scientific">Pseudonocardia zijingensis</name>
    <dbReference type="NCBI Taxonomy" id="153376"/>
    <lineage>
        <taxon>Bacteria</taxon>
        <taxon>Bacillati</taxon>
        <taxon>Actinomycetota</taxon>
        <taxon>Actinomycetes</taxon>
        <taxon>Pseudonocardiales</taxon>
        <taxon>Pseudonocardiaceae</taxon>
        <taxon>Pseudonocardia</taxon>
    </lineage>
</organism>
<evidence type="ECO:0000313" key="2">
    <source>
        <dbReference type="EMBL" id="GAA0935473.1"/>
    </source>
</evidence>
<keyword evidence="3" id="KW-1185">Reference proteome</keyword>
<dbReference type="RefSeq" id="WP_343941686.1">
    <property type="nucleotide sequence ID" value="NZ_BAAAHP010000075.1"/>
</dbReference>
<comment type="caution">
    <text evidence="2">The sequence shown here is derived from an EMBL/GenBank/DDBJ whole genome shotgun (WGS) entry which is preliminary data.</text>
</comment>
<accession>A0ABN1Q073</accession>
<reference evidence="2 3" key="1">
    <citation type="journal article" date="2019" name="Int. J. Syst. Evol. Microbiol.">
        <title>The Global Catalogue of Microorganisms (GCM) 10K type strain sequencing project: providing services to taxonomists for standard genome sequencing and annotation.</title>
        <authorList>
            <consortium name="The Broad Institute Genomics Platform"/>
            <consortium name="The Broad Institute Genome Sequencing Center for Infectious Disease"/>
            <person name="Wu L."/>
            <person name="Ma J."/>
        </authorList>
    </citation>
    <scope>NUCLEOTIDE SEQUENCE [LARGE SCALE GENOMIC DNA]</scope>
    <source>
        <strain evidence="2 3">JCM 11117</strain>
    </source>
</reference>
<dbReference type="PANTHER" id="PTHR42879:SF2">
    <property type="entry name" value="3-OXOACYL-[ACYL-CARRIER-PROTEIN] REDUCTASE FABG"/>
    <property type="match status" value="1"/>
</dbReference>
<comment type="similarity">
    <text evidence="1">Belongs to the short-chain dehydrogenases/reductases (SDR) family.</text>
</comment>
<dbReference type="EMBL" id="BAAAHP010000075">
    <property type="protein sequence ID" value="GAA0935473.1"/>
    <property type="molecule type" value="Genomic_DNA"/>
</dbReference>
<dbReference type="InterPro" id="IPR002347">
    <property type="entry name" value="SDR_fam"/>
</dbReference>
<protein>
    <submittedName>
        <fullName evidence="2">SDR family oxidoreductase</fullName>
    </submittedName>
</protein>
<dbReference type="PROSITE" id="PS00061">
    <property type="entry name" value="ADH_SHORT"/>
    <property type="match status" value="1"/>
</dbReference>
<evidence type="ECO:0000256" key="1">
    <source>
        <dbReference type="ARBA" id="ARBA00006484"/>
    </source>
</evidence>
<dbReference type="PRINTS" id="PR00081">
    <property type="entry name" value="GDHRDH"/>
</dbReference>
<dbReference type="InterPro" id="IPR020904">
    <property type="entry name" value="Sc_DH/Rdtase_CS"/>
</dbReference>
<dbReference type="Pfam" id="PF13561">
    <property type="entry name" value="adh_short_C2"/>
    <property type="match status" value="1"/>
</dbReference>
<dbReference type="Gene3D" id="3.40.50.720">
    <property type="entry name" value="NAD(P)-binding Rossmann-like Domain"/>
    <property type="match status" value="1"/>
</dbReference>
<dbReference type="PRINTS" id="PR00080">
    <property type="entry name" value="SDRFAMILY"/>
</dbReference>
<gene>
    <name evidence="2" type="ORF">GCM10009559_26950</name>
</gene>
<evidence type="ECO:0000313" key="3">
    <source>
        <dbReference type="Proteomes" id="UP001499967"/>
    </source>
</evidence>